<dbReference type="Gene3D" id="3.40.50.2300">
    <property type="match status" value="2"/>
</dbReference>
<dbReference type="PANTHER" id="PTHR38038:SF1">
    <property type="entry name" value="PENICILLIN-BINDING PROTEIN ACTIVATOR LPOA"/>
    <property type="match status" value="1"/>
</dbReference>
<dbReference type="EMBL" id="JAAAWN010000003">
    <property type="protein sequence ID" value="NDV90261.1"/>
    <property type="molecule type" value="Genomic_DNA"/>
</dbReference>
<reference evidence="2 3" key="1">
    <citation type="submission" date="2020-01" db="EMBL/GenBank/DDBJ databases">
        <authorList>
            <person name="Chen J."/>
            <person name="Zhu S."/>
            <person name="Yang J."/>
        </authorList>
    </citation>
    <scope>NUCLEOTIDE SEQUENCE [LARGE SCALE GENOMIC DNA]</scope>
    <source>
        <strain evidence="2 3">345S023</strain>
    </source>
</reference>
<dbReference type="AlphaFoldDB" id="A0A7X5LJ14"/>
<dbReference type="SUPFAM" id="SSF53822">
    <property type="entry name" value="Periplasmic binding protein-like I"/>
    <property type="match status" value="1"/>
</dbReference>
<name>A0A7X5LJ14_9ALTE</name>
<dbReference type="Gene3D" id="1.25.40.650">
    <property type="match status" value="1"/>
</dbReference>
<keyword evidence="3" id="KW-1185">Reference proteome</keyword>
<dbReference type="InterPro" id="IPR028082">
    <property type="entry name" value="Peripla_BP_I"/>
</dbReference>
<dbReference type="InterPro" id="IPR007443">
    <property type="entry name" value="LpoA"/>
</dbReference>
<dbReference type="GO" id="GO:0030234">
    <property type="term" value="F:enzyme regulator activity"/>
    <property type="evidence" value="ECO:0007669"/>
    <property type="project" value="TreeGrafter"/>
</dbReference>
<dbReference type="GO" id="GO:0009252">
    <property type="term" value="P:peptidoglycan biosynthetic process"/>
    <property type="evidence" value="ECO:0007669"/>
    <property type="project" value="TreeGrafter"/>
</dbReference>
<gene>
    <name evidence="2" type="ORF">GTH32_03510</name>
</gene>
<protein>
    <submittedName>
        <fullName evidence="2">Penicillin-binding protein activator</fullName>
    </submittedName>
</protein>
<evidence type="ECO:0000313" key="2">
    <source>
        <dbReference type="EMBL" id="NDV90261.1"/>
    </source>
</evidence>
<dbReference type="GO" id="GO:0031241">
    <property type="term" value="C:periplasmic side of cell outer membrane"/>
    <property type="evidence" value="ECO:0007669"/>
    <property type="project" value="TreeGrafter"/>
</dbReference>
<dbReference type="PROSITE" id="PS51257">
    <property type="entry name" value="PROKAR_LIPOPROTEIN"/>
    <property type="match status" value="1"/>
</dbReference>
<proteinExistence type="predicted"/>
<keyword evidence="1" id="KW-0472">Membrane</keyword>
<dbReference type="Pfam" id="PF04348">
    <property type="entry name" value="LppC"/>
    <property type="match status" value="2"/>
</dbReference>
<dbReference type="PANTHER" id="PTHR38038">
    <property type="entry name" value="PENICILLIN-BINDING PROTEIN ACTIVATOR LPOA"/>
    <property type="match status" value="1"/>
</dbReference>
<evidence type="ECO:0000256" key="1">
    <source>
        <dbReference type="ARBA" id="ARBA00023136"/>
    </source>
</evidence>
<organism evidence="2 3">
    <name type="scientific">Alteromonas profundi</name>
    <dbReference type="NCBI Taxonomy" id="2696062"/>
    <lineage>
        <taxon>Bacteria</taxon>
        <taxon>Pseudomonadati</taxon>
        <taxon>Pseudomonadota</taxon>
        <taxon>Gammaproteobacteria</taxon>
        <taxon>Alteromonadales</taxon>
        <taxon>Alteromonadaceae</taxon>
        <taxon>Alteromonas/Salinimonas group</taxon>
        <taxon>Alteromonas</taxon>
    </lineage>
</organism>
<dbReference type="RefSeq" id="WP_163083855.1">
    <property type="nucleotide sequence ID" value="NZ_JAAAWN010000003.1"/>
</dbReference>
<sequence>MRHIGHLNKRFIPLALGSALLIAGCSSTPEKVAQSTQENRPPIKKQMETQVTPEHKLLEAKKVWQQRRDKLSRDTLLLDATALYLDQDDILLAQQVLLELKQDGIEPRLHDRFALLLAEAYINNDNADPVKLHALLEGLSTSTAKQAEIQTRLFAKQGMWADAANSVLNTTQSEKDKVDQAWSWIKQLDDQALLKADKQFPALRPFIALRNLTKQYAESAAQLRQGIRQFQLSYPGHMLATYLPEDIEKAKQISAPALKEVAVLLPLSGRLASTGEAVKDGMMSAYYQQLSTQQDTDSLPALRFIDTVGKSPEALIEALGEAKFMVGPLLKETVEDLVPLLPTGVNMLALNRVEEEIASSSVQVNSPLKGASKAVVSELETTALTEVRYFALAPEDEAEQLAQFIFEKGLRAPIVVASQSSLYTRMHDAFKDRWYQLHRQRGTKAHVTTVTFNDSASLREGITQALDVAQSNQRINQIEYMVNEDVYNMPRSRRDIDAIVGFASPQDTELLNPIIEASLNPYDGKQVPVYATSRSMDYDSGKNQWRDLQNVRFIDMPWMMPSHQWPRLAEETKAVWPTRTTMQNRLFAFGVDAYNLLPQLGILTVLPYLEFHGLTGDLRLSEKGEVTRHLPQAVIRNERVQMLTE</sequence>
<dbReference type="Proteomes" id="UP000470213">
    <property type="component" value="Unassembled WGS sequence"/>
</dbReference>
<dbReference type="CDD" id="cd06339">
    <property type="entry name" value="PBP1_YraM_LppC_lipoprotein-like"/>
    <property type="match status" value="1"/>
</dbReference>
<accession>A0A7X5LJ14</accession>
<comment type="caution">
    <text evidence="2">The sequence shown here is derived from an EMBL/GenBank/DDBJ whole genome shotgun (WGS) entry which is preliminary data.</text>
</comment>
<evidence type="ECO:0000313" key="3">
    <source>
        <dbReference type="Proteomes" id="UP000470213"/>
    </source>
</evidence>